<reference evidence="1" key="1">
    <citation type="journal article" date="2020" name="Nature">
        <title>Giant virus diversity and host interactions through global metagenomics.</title>
        <authorList>
            <person name="Schulz F."/>
            <person name="Roux S."/>
            <person name="Paez-Espino D."/>
            <person name="Jungbluth S."/>
            <person name="Walsh D.A."/>
            <person name="Denef V.J."/>
            <person name="McMahon K.D."/>
            <person name="Konstantinidis K.T."/>
            <person name="Eloe-Fadrosh E.A."/>
            <person name="Kyrpides N.C."/>
            <person name="Woyke T."/>
        </authorList>
    </citation>
    <scope>NUCLEOTIDE SEQUENCE</scope>
    <source>
        <strain evidence="1">GVMAG-M-3300023179-62</strain>
    </source>
</reference>
<proteinExistence type="predicted"/>
<evidence type="ECO:0000313" key="1">
    <source>
        <dbReference type="EMBL" id="QHT74866.1"/>
    </source>
</evidence>
<accession>A0A6C0H3P4</accession>
<sequence>MYEDKAQERMIVLDEIFQTNCPELDIGERSGWTSYIDFIKPDELGEAHVMKGKDVTSRKFIVFKSEVQTNGNKVRLFTTFFQRYNSELVYHSAGHYGTNMFLTSGGACLMQMKLLRDLLCNGSVDLTVEKMRECRIGYRDFLELEKIDPNSIDTIILGWSD</sequence>
<dbReference type="AlphaFoldDB" id="A0A6C0H3P4"/>
<dbReference type="EMBL" id="MN739859">
    <property type="protein sequence ID" value="QHT74866.1"/>
    <property type="molecule type" value="Genomic_DNA"/>
</dbReference>
<protein>
    <submittedName>
        <fullName evidence="1">Uncharacterized protein</fullName>
    </submittedName>
</protein>
<organism evidence="1">
    <name type="scientific">viral metagenome</name>
    <dbReference type="NCBI Taxonomy" id="1070528"/>
    <lineage>
        <taxon>unclassified sequences</taxon>
        <taxon>metagenomes</taxon>
        <taxon>organismal metagenomes</taxon>
    </lineage>
</organism>
<name>A0A6C0H3P4_9ZZZZ</name>